<dbReference type="AlphaFoldDB" id="A0A0C2VZW3"/>
<keyword evidence="2" id="KW-0472">Membrane</keyword>
<keyword evidence="2" id="KW-1133">Transmembrane helix</keyword>
<gene>
    <name evidence="3" type="ORF">M378DRAFT_18934</name>
</gene>
<dbReference type="Proteomes" id="UP000054549">
    <property type="component" value="Unassembled WGS sequence"/>
</dbReference>
<keyword evidence="4" id="KW-1185">Reference proteome</keyword>
<protein>
    <submittedName>
        <fullName evidence="3">Uncharacterized protein</fullName>
    </submittedName>
</protein>
<dbReference type="InParanoid" id="A0A0C2VZW3"/>
<feature type="compositionally biased region" description="Basic and acidic residues" evidence="1">
    <location>
        <begin position="55"/>
        <end position="65"/>
    </location>
</feature>
<feature type="region of interest" description="Disordered" evidence="1">
    <location>
        <begin position="1"/>
        <end position="65"/>
    </location>
</feature>
<organism evidence="3 4">
    <name type="scientific">Amanita muscaria (strain Koide BX008)</name>
    <dbReference type="NCBI Taxonomy" id="946122"/>
    <lineage>
        <taxon>Eukaryota</taxon>
        <taxon>Fungi</taxon>
        <taxon>Dikarya</taxon>
        <taxon>Basidiomycota</taxon>
        <taxon>Agaricomycotina</taxon>
        <taxon>Agaricomycetes</taxon>
        <taxon>Agaricomycetidae</taxon>
        <taxon>Agaricales</taxon>
        <taxon>Pluteineae</taxon>
        <taxon>Amanitaceae</taxon>
        <taxon>Amanita</taxon>
    </lineage>
</organism>
<evidence type="ECO:0000256" key="1">
    <source>
        <dbReference type="SAM" id="MobiDB-lite"/>
    </source>
</evidence>
<feature type="compositionally biased region" description="Polar residues" evidence="1">
    <location>
        <begin position="37"/>
        <end position="49"/>
    </location>
</feature>
<sequence length="460" mass="51024">MSRRECDQRAQGLDYYPESSDVKNQQAPGKAEDAPTGNGTKHNTAASSAQKKKREQAQRNRTVKDHRIILESTINTLFAKNAPRLEGEAVNPDGTLKDANEITWVHSPSDPTPSLLAPPPEKRVLDDVAEDELEGARLKRVKRRRLHSAETVHEEDDDLYTGNDGIYVNDEADVHKDESDNDEGGGVTESEDDDPEARNRYLGCVVMCSVYSEVEPLTMHDSSSRRTLVLSPTRKVLRKGLANTVSALKADAFFTGNISALRTHITRFHYDVYLNLCKAKEVEPKAHAPEDWGKKKSQQRMDSFVVAIKKVAPVPPVTKSGLKEFLLELIVVADLFFFTTSLSILLSASFLCLVHYLCPKFPITEVPKRTCIGDAVLAKAERLDEIDRNLAKSISSLVSIVYDGWSSEWRHPLIIPNAVGPLSAASTGLVVALTLFPLVRGLEKAVILVKSEYQRTKPTK</sequence>
<dbReference type="EMBL" id="KN818772">
    <property type="protein sequence ID" value="KIL54387.1"/>
    <property type="molecule type" value="Genomic_DNA"/>
</dbReference>
<evidence type="ECO:0000256" key="2">
    <source>
        <dbReference type="SAM" id="Phobius"/>
    </source>
</evidence>
<reference evidence="3 4" key="1">
    <citation type="submission" date="2014-04" db="EMBL/GenBank/DDBJ databases">
        <title>Evolutionary Origins and Diversification of the Mycorrhizal Mutualists.</title>
        <authorList>
            <consortium name="DOE Joint Genome Institute"/>
            <consortium name="Mycorrhizal Genomics Consortium"/>
            <person name="Kohler A."/>
            <person name="Kuo A."/>
            <person name="Nagy L.G."/>
            <person name="Floudas D."/>
            <person name="Copeland A."/>
            <person name="Barry K.W."/>
            <person name="Cichocki N."/>
            <person name="Veneault-Fourrey C."/>
            <person name="LaButti K."/>
            <person name="Lindquist E.A."/>
            <person name="Lipzen A."/>
            <person name="Lundell T."/>
            <person name="Morin E."/>
            <person name="Murat C."/>
            <person name="Riley R."/>
            <person name="Ohm R."/>
            <person name="Sun H."/>
            <person name="Tunlid A."/>
            <person name="Henrissat B."/>
            <person name="Grigoriev I.V."/>
            <person name="Hibbett D.S."/>
            <person name="Martin F."/>
        </authorList>
    </citation>
    <scope>NUCLEOTIDE SEQUENCE [LARGE SCALE GENOMIC DNA]</scope>
    <source>
        <strain evidence="3 4">Koide BX008</strain>
    </source>
</reference>
<dbReference type="HOGENOM" id="CLU_594421_0_0_1"/>
<proteinExistence type="predicted"/>
<accession>A0A0C2VZW3</accession>
<keyword evidence="2" id="KW-0812">Transmembrane</keyword>
<dbReference type="OrthoDB" id="3058369at2759"/>
<feature type="region of interest" description="Disordered" evidence="1">
    <location>
        <begin position="172"/>
        <end position="196"/>
    </location>
</feature>
<name>A0A0C2VZW3_AMAMK</name>
<feature type="transmembrane region" description="Helical" evidence="2">
    <location>
        <begin position="329"/>
        <end position="357"/>
    </location>
</feature>
<evidence type="ECO:0000313" key="3">
    <source>
        <dbReference type="EMBL" id="KIL54387.1"/>
    </source>
</evidence>
<evidence type="ECO:0000313" key="4">
    <source>
        <dbReference type="Proteomes" id="UP000054549"/>
    </source>
</evidence>
<feature type="compositionally biased region" description="Acidic residues" evidence="1">
    <location>
        <begin position="179"/>
        <end position="195"/>
    </location>
</feature>